<dbReference type="SUPFAM" id="SSF52038">
    <property type="entry name" value="Barstar-related"/>
    <property type="match status" value="1"/>
</dbReference>
<evidence type="ECO:0000259" key="2">
    <source>
        <dbReference type="Pfam" id="PF01337"/>
    </source>
</evidence>
<dbReference type="Proteomes" id="UP000603227">
    <property type="component" value="Unassembled WGS sequence"/>
</dbReference>
<feature type="domain" description="Barstar (barnase inhibitor)" evidence="2">
    <location>
        <begin position="17"/>
        <end position="111"/>
    </location>
</feature>
<evidence type="ECO:0000256" key="1">
    <source>
        <dbReference type="ARBA" id="ARBA00006845"/>
    </source>
</evidence>
<comment type="caution">
    <text evidence="3">The sequence shown here is derived from an EMBL/GenBank/DDBJ whole genome shotgun (WGS) entry which is preliminary data.</text>
</comment>
<evidence type="ECO:0000313" key="4">
    <source>
        <dbReference type="Proteomes" id="UP000603227"/>
    </source>
</evidence>
<sequence length="117" mass="12803">MSDGTLAEVLGEGGWVHIELDLSGVVAKPGFMDRCARALTLPDYFGRNWDALADCLTDLSWAPPVRGRLVVITGWQEFARSVPHDWGMAQDVFAEAVDHWRGTETEFQVVLALGGSS</sequence>
<dbReference type="InterPro" id="IPR000468">
    <property type="entry name" value="Barstar"/>
</dbReference>
<reference evidence="3" key="1">
    <citation type="journal article" date="2014" name="Int. J. Syst. Evol. Microbiol.">
        <title>Complete genome sequence of Corynebacterium casei LMG S-19264T (=DSM 44701T), isolated from a smear-ripened cheese.</title>
        <authorList>
            <consortium name="US DOE Joint Genome Institute (JGI-PGF)"/>
            <person name="Walter F."/>
            <person name="Albersmeier A."/>
            <person name="Kalinowski J."/>
            <person name="Ruckert C."/>
        </authorList>
    </citation>
    <scope>NUCLEOTIDE SEQUENCE</scope>
    <source>
        <strain evidence="3">CGMCC 4.7403</strain>
    </source>
</reference>
<dbReference type="RefSeq" id="WP_189785163.1">
    <property type="nucleotide sequence ID" value="NZ_BNAT01000021.1"/>
</dbReference>
<evidence type="ECO:0000313" key="3">
    <source>
        <dbReference type="EMBL" id="GHE37052.1"/>
    </source>
</evidence>
<reference evidence="3" key="2">
    <citation type="submission" date="2020-09" db="EMBL/GenBank/DDBJ databases">
        <authorList>
            <person name="Sun Q."/>
            <person name="Zhou Y."/>
        </authorList>
    </citation>
    <scope>NUCLEOTIDE SEQUENCE</scope>
    <source>
        <strain evidence="3">CGMCC 4.7403</strain>
    </source>
</reference>
<proteinExistence type="inferred from homology"/>
<comment type="similarity">
    <text evidence="1">Belongs to the barstar family.</text>
</comment>
<keyword evidence="4" id="KW-1185">Reference proteome</keyword>
<dbReference type="AlphaFoldDB" id="A0A918Z5L3"/>
<dbReference type="Pfam" id="PF01337">
    <property type="entry name" value="Barstar"/>
    <property type="match status" value="1"/>
</dbReference>
<organism evidence="3 4">
    <name type="scientific">Streptomyces capitiformicae</name>
    <dbReference type="NCBI Taxonomy" id="2014920"/>
    <lineage>
        <taxon>Bacteria</taxon>
        <taxon>Bacillati</taxon>
        <taxon>Actinomycetota</taxon>
        <taxon>Actinomycetes</taxon>
        <taxon>Kitasatosporales</taxon>
        <taxon>Streptomycetaceae</taxon>
        <taxon>Streptomyces</taxon>
    </lineage>
</organism>
<dbReference type="EMBL" id="BNAT01000021">
    <property type="protein sequence ID" value="GHE37052.1"/>
    <property type="molecule type" value="Genomic_DNA"/>
</dbReference>
<protein>
    <recommendedName>
        <fullName evidence="2">Barstar (barnase inhibitor) domain-containing protein</fullName>
    </recommendedName>
</protein>
<dbReference type="Gene3D" id="3.30.370.10">
    <property type="entry name" value="Barstar-like"/>
    <property type="match status" value="1"/>
</dbReference>
<dbReference type="InterPro" id="IPR035905">
    <property type="entry name" value="Barstar-like_sf"/>
</dbReference>
<accession>A0A918Z5L3</accession>
<name>A0A918Z5L3_9ACTN</name>
<dbReference type="CDD" id="cd05141">
    <property type="entry name" value="Barstar_evA4336-like"/>
    <property type="match status" value="1"/>
</dbReference>
<gene>
    <name evidence="3" type="ORF">GCM10017771_55290</name>
</gene>